<reference evidence="4" key="1">
    <citation type="submission" date="2025-08" db="UniProtKB">
        <authorList>
            <consortium name="RefSeq"/>
        </authorList>
    </citation>
    <scope>IDENTIFICATION</scope>
    <source>
        <strain evidence="4">MV-25-SWS-2005</strain>
        <tissue evidence="4">Whole body</tissue>
    </source>
</reference>
<accession>A0A6I8VZ34</accession>
<dbReference type="KEGG" id="dpo:26532989"/>
<evidence type="ECO:0000313" key="3">
    <source>
        <dbReference type="Proteomes" id="UP000001819"/>
    </source>
</evidence>
<dbReference type="InParanoid" id="A0A6I8VZ34"/>
<dbReference type="AlphaFoldDB" id="A0A6I8VZ34"/>
<gene>
    <name evidence="4" type="primary">LOC26532989</name>
</gene>
<keyword evidence="3" id="KW-1185">Reference proteome</keyword>
<protein>
    <submittedName>
        <fullName evidence="4">Uncharacterized protein isoform X1</fullName>
    </submittedName>
</protein>
<dbReference type="RefSeq" id="XP_033236365.1">
    <property type="nucleotide sequence ID" value="XM_033380474.1"/>
</dbReference>
<organism evidence="3 4">
    <name type="scientific">Drosophila pseudoobscura pseudoobscura</name>
    <name type="common">Fruit fly</name>
    <dbReference type="NCBI Taxonomy" id="46245"/>
    <lineage>
        <taxon>Eukaryota</taxon>
        <taxon>Metazoa</taxon>
        <taxon>Ecdysozoa</taxon>
        <taxon>Arthropoda</taxon>
        <taxon>Hexapoda</taxon>
        <taxon>Insecta</taxon>
        <taxon>Pterygota</taxon>
        <taxon>Neoptera</taxon>
        <taxon>Endopterygota</taxon>
        <taxon>Diptera</taxon>
        <taxon>Brachycera</taxon>
        <taxon>Muscomorpha</taxon>
        <taxon>Ephydroidea</taxon>
        <taxon>Drosophilidae</taxon>
        <taxon>Drosophila</taxon>
        <taxon>Sophophora</taxon>
    </lineage>
</organism>
<evidence type="ECO:0000313" key="4">
    <source>
        <dbReference type="RefSeq" id="XP_033236365.1"/>
    </source>
</evidence>
<feature type="domain" description="DUF4806" evidence="2">
    <location>
        <begin position="99"/>
        <end position="178"/>
    </location>
</feature>
<dbReference type="InterPro" id="IPR032071">
    <property type="entry name" value="DUF4806"/>
</dbReference>
<name>A0A6I8VZ34_DROPS</name>
<proteinExistence type="predicted"/>
<evidence type="ECO:0000259" key="2">
    <source>
        <dbReference type="Pfam" id="PF16064"/>
    </source>
</evidence>
<feature type="coiled-coil region" evidence="1">
    <location>
        <begin position="49"/>
        <end position="83"/>
    </location>
</feature>
<keyword evidence="1" id="KW-0175">Coiled coil</keyword>
<dbReference type="FunCoup" id="A0A6I8VZ34">
    <property type="interactions" value="20"/>
</dbReference>
<dbReference type="Pfam" id="PF16064">
    <property type="entry name" value="DUF4806"/>
    <property type="match status" value="1"/>
</dbReference>
<dbReference type="Proteomes" id="UP000001819">
    <property type="component" value="Chromosome 4"/>
</dbReference>
<evidence type="ECO:0000256" key="1">
    <source>
        <dbReference type="SAM" id="Coils"/>
    </source>
</evidence>
<dbReference type="ExpressionAtlas" id="A0A6I8VZ34">
    <property type="expression patterns" value="baseline"/>
</dbReference>
<sequence>MHNIVDTCKEERRDQAMAEEEPPFKIGCIKFEAEDEFQQADPLISHSTEERIINVLKEISEENKELRDQVEVLSKKLDVMADKLAEATALMKNHVPNETDDIKFPLKSVMELESLDSIITTTELSDMYIRKIWSLIANGPLSKSIKNVMDEGLIFVFNLDGTAGKMALKGYNRFYSVLEMATRMKSPGDCPKKALRKAIQNVKNNSIKKNSRARKVHKLN</sequence>